<sequence>MAVQAGPASDGPPDHEPDCSDDDASGSEEDFLSGDKHYIAGDGEDADGVCGERDTKESDDKRPASATADRVSSEKETAKHGEHG</sequence>
<feature type="region of interest" description="Disordered" evidence="1">
    <location>
        <begin position="1"/>
        <end position="84"/>
    </location>
</feature>
<gene>
    <name evidence="2" type="ORF">ELS19_05560</name>
</gene>
<accession>A0A482TJD2</accession>
<feature type="compositionally biased region" description="Acidic residues" evidence="1">
    <location>
        <begin position="19"/>
        <end position="32"/>
    </location>
</feature>
<evidence type="ECO:0000256" key="1">
    <source>
        <dbReference type="SAM" id="MobiDB-lite"/>
    </source>
</evidence>
<name>A0A482TJD2_9EURY</name>
<feature type="compositionally biased region" description="Basic and acidic residues" evidence="1">
    <location>
        <begin position="50"/>
        <end position="63"/>
    </location>
</feature>
<comment type="caution">
    <text evidence="2">The sequence shown here is derived from an EMBL/GenBank/DDBJ whole genome shotgun (WGS) entry which is preliminary data.</text>
</comment>
<feature type="compositionally biased region" description="Basic and acidic residues" evidence="1">
    <location>
        <begin position="71"/>
        <end position="84"/>
    </location>
</feature>
<dbReference type="AlphaFoldDB" id="A0A482TJD2"/>
<proteinExistence type="predicted"/>
<dbReference type="EMBL" id="RZHH01000002">
    <property type="protein sequence ID" value="RYJ13481.1"/>
    <property type="molecule type" value="Genomic_DNA"/>
</dbReference>
<protein>
    <submittedName>
        <fullName evidence="2">Uncharacterized protein</fullName>
    </submittedName>
</protein>
<reference evidence="2 3" key="1">
    <citation type="submission" date="2018-12" db="EMBL/GenBank/DDBJ databases">
        <title>Genome analysis provides insights into bioremediation potentialities of Halogeometricum borinquense strain N11.</title>
        <authorList>
            <person name="Najjari A."/>
            <person name="Youssef N."/>
            <person name="Fhoula I."/>
            <person name="Ben Dhia O."/>
            <person name="Mahjoubi M."/>
            <person name="Ouzari H.I."/>
            <person name="Cherif A."/>
        </authorList>
    </citation>
    <scope>NUCLEOTIDE SEQUENCE [LARGE SCALE GENOMIC DNA]</scope>
    <source>
        <strain evidence="2 3">N11</strain>
    </source>
</reference>
<evidence type="ECO:0000313" key="2">
    <source>
        <dbReference type="EMBL" id="RYJ13481.1"/>
    </source>
</evidence>
<organism evidence="2 3">
    <name type="scientific">Halogeometricum borinquense</name>
    <dbReference type="NCBI Taxonomy" id="60847"/>
    <lineage>
        <taxon>Archaea</taxon>
        <taxon>Methanobacteriati</taxon>
        <taxon>Methanobacteriota</taxon>
        <taxon>Stenosarchaea group</taxon>
        <taxon>Halobacteria</taxon>
        <taxon>Halobacteriales</taxon>
        <taxon>Haloferacaceae</taxon>
        <taxon>Halogeometricum</taxon>
    </lineage>
</organism>
<evidence type="ECO:0000313" key="3">
    <source>
        <dbReference type="Proteomes" id="UP000294028"/>
    </source>
</evidence>
<dbReference type="Proteomes" id="UP000294028">
    <property type="component" value="Unassembled WGS sequence"/>
</dbReference>